<evidence type="ECO:0008006" key="4">
    <source>
        <dbReference type="Google" id="ProtNLM"/>
    </source>
</evidence>
<evidence type="ECO:0000313" key="3">
    <source>
        <dbReference type="Proteomes" id="UP000528457"/>
    </source>
</evidence>
<dbReference type="PANTHER" id="PTHR36536:SF3">
    <property type="entry name" value="UPF0111 PROTEIN HI_1603"/>
    <property type="match status" value="1"/>
</dbReference>
<evidence type="ECO:0000256" key="1">
    <source>
        <dbReference type="ARBA" id="ARBA00008591"/>
    </source>
</evidence>
<name>A0A7X0MX79_9GAMM</name>
<dbReference type="InterPro" id="IPR018445">
    <property type="entry name" value="Put_Phosphate_transp_reg"/>
</dbReference>
<dbReference type="SUPFAM" id="SSF109755">
    <property type="entry name" value="PhoU-like"/>
    <property type="match status" value="1"/>
</dbReference>
<comment type="similarity">
    <text evidence="1">Belongs to the UPF0111 family.</text>
</comment>
<accession>A0A7X0MX79</accession>
<comment type="caution">
    <text evidence="2">The sequence shown here is derived from an EMBL/GenBank/DDBJ whole genome shotgun (WGS) entry which is preliminary data.</text>
</comment>
<gene>
    <name evidence="2" type="ORF">HNR48_000885</name>
</gene>
<dbReference type="AlphaFoldDB" id="A0A7X0MX79"/>
<dbReference type="NCBIfam" id="TIGR00153">
    <property type="entry name" value="TIGR00153 family protein"/>
    <property type="match status" value="1"/>
</dbReference>
<dbReference type="InParanoid" id="A0A7X0MX79"/>
<keyword evidence="3" id="KW-1185">Reference proteome</keyword>
<reference evidence="2 3" key="1">
    <citation type="submission" date="2020-08" db="EMBL/GenBank/DDBJ databases">
        <title>Genomic Encyclopedia of Type Strains, Phase IV (KMG-IV): sequencing the most valuable type-strain genomes for metagenomic binning, comparative biology and taxonomic classification.</title>
        <authorList>
            <person name="Goeker M."/>
        </authorList>
    </citation>
    <scope>NUCLEOTIDE SEQUENCE [LARGE SCALE GENOMIC DNA]</scope>
    <source>
        <strain evidence="2 3">DSM 22368</strain>
    </source>
</reference>
<dbReference type="EMBL" id="JACHHT010000001">
    <property type="protein sequence ID" value="MBB6520607.1"/>
    <property type="molecule type" value="Genomic_DNA"/>
</dbReference>
<evidence type="ECO:0000313" key="2">
    <source>
        <dbReference type="EMBL" id="MBB6520607.1"/>
    </source>
</evidence>
<dbReference type="InterPro" id="IPR038078">
    <property type="entry name" value="PhoU-like_sf"/>
</dbReference>
<dbReference type="Gene3D" id="1.20.58.220">
    <property type="entry name" value="Phosphate transport system protein phou homolog 2, domain 2"/>
    <property type="match status" value="1"/>
</dbReference>
<dbReference type="InterPro" id="IPR002727">
    <property type="entry name" value="DUF47"/>
</dbReference>
<dbReference type="Proteomes" id="UP000528457">
    <property type="component" value="Unassembled WGS sequence"/>
</dbReference>
<dbReference type="PANTHER" id="PTHR36536">
    <property type="entry name" value="UPF0111 PROTEIN HI_1603"/>
    <property type="match status" value="1"/>
</dbReference>
<proteinExistence type="inferred from homology"/>
<sequence length="226" mass="25454">MVIANPLTSLFGKSPITPMQEHMKVATAAAELLLEFFVAATGDDWEKAEQIQKEISNKEHEADELKRELRRHLPKSLFLPVPRTDLLELLAMQDKIANRAKDIAGIMLGRQMVPPAAIAPELQALVQAAVDTARMAHKAINELDELLETGFSGREMDLVEKLIEDLDAQESHTDQLEIQMRLALFKIEEDLPPVQVMFLYRVIEWVGDLADRAEKVGSRLQLLIAR</sequence>
<protein>
    <recommendedName>
        <fullName evidence="4">TIGR00153 family protein</fullName>
    </recommendedName>
</protein>
<dbReference type="Pfam" id="PF01865">
    <property type="entry name" value="PhoU_div"/>
    <property type="match status" value="1"/>
</dbReference>
<organism evidence="2 3">
    <name type="scientific">Pseudoteredinibacter isoporae</name>
    <dbReference type="NCBI Taxonomy" id="570281"/>
    <lineage>
        <taxon>Bacteria</taxon>
        <taxon>Pseudomonadati</taxon>
        <taxon>Pseudomonadota</taxon>
        <taxon>Gammaproteobacteria</taxon>
        <taxon>Cellvibrionales</taxon>
        <taxon>Cellvibrionaceae</taxon>
        <taxon>Pseudoteredinibacter</taxon>
    </lineage>
</organism>
<dbReference type="RefSeq" id="WP_166850760.1">
    <property type="nucleotide sequence ID" value="NZ_JAAONY010000001.1"/>
</dbReference>